<feature type="transmembrane region" description="Helical" evidence="6">
    <location>
        <begin position="43"/>
        <end position="66"/>
    </location>
</feature>
<name>A0A4Y8KZN0_9BACT</name>
<feature type="transmembrane region" description="Helical" evidence="6">
    <location>
        <begin position="315"/>
        <end position="337"/>
    </location>
</feature>
<feature type="transmembrane region" description="Helical" evidence="6">
    <location>
        <begin position="404"/>
        <end position="423"/>
    </location>
</feature>
<gene>
    <name evidence="7" type="ORF">E2605_17015</name>
</gene>
<dbReference type="RefSeq" id="WP_134437325.1">
    <property type="nucleotide sequence ID" value="NZ_SOML01000013.1"/>
</dbReference>
<evidence type="ECO:0000256" key="4">
    <source>
        <dbReference type="ARBA" id="ARBA00022989"/>
    </source>
</evidence>
<evidence type="ECO:0000256" key="6">
    <source>
        <dbReference type="SAM" id="Phobius"/>
    </source>
</evidence>
<evidence type="ECO:0000256" key="1">
    <source>
        <dbReference type="ARBA" id="ARBA00004651"/>
    </source>
</evidence>
<comment type="subcellular location">
    <subcellularLocation>
        <location evidence="1">Cell membrane</location>
        <topology evidence="1">Multi-pass membrane protein</topology>
    </subcellularLocation>
</comment>
<evidence type="ECO:0000313" key="8">
    <source>
        <dbReference type="Proteomes" id="UP000297861"/>
    </source>
</evidence>
<sequence length="508" mass="57421">MQENKTKHIAKNTAVLYFRLIFVMIISLYTVRVVLDTLGIVDYGIYNVVAGIVTILSFLSATMASACQRFFAFELGKENFAVLKKTFASSLTIFVIIGGIVFLLLETVGVWFLNNKMIIPANRIDAANWIYQFAIISFLFTIITSPYNAAIIAHEDMTIYAYISIIEVALKLVVVFILSYSFSDKLVVYGFLVLGATIVTSLSYIFVCIRKYKECRTLFMWDKIILYPMASYATWNMIGAIANIMKLNGTNILLNVFFGPVVNSARAISMQVNMTFNSFVTNFYMAVRPQITKAYAAGERDYFMMLIFKSAKASYFLLLILSIPLLLETNFILNLWLKEVPQYTVIFTQLLIINILLESINNQLVAALQAAGRIKTYQIFISTVQILVLPISYVLFYWGALPIVTLYVSIAITILSFIPQIWIVHKVVGLSITDYLKQVVLVVSFVSLLSYIPPLLVYLSMEPSWSRFSLVCIIGSISCLGSIAYIGFSKEERKTVIILIKNKLNKKH</sequence>
<comment type="caution">
    <text evidence="7">The sequence shown here is derived from an EMBL/GenBank/DDBJ whole genome shotgun (WGS) entry which is preliminary data.</text>
</comment>
<feature type="transmembrane region" description="Helical" evidence="6">
    <location>
        <begin position="377"/>
        <end position="398"/>
    </location>
</feature>
<keyword evidence="2" id="KW-1003">Cell membrane</keyword>
<keyword evidence="4 6" id="KW-1133">Transmembrane helix</keyword>
<dbReference type="PANTHER" id="PTHR30250:SF26">
    <property type="entry name" value="PSMA PROTEIN"/>
    <property type="match status" value="1"/>
</dbReference>
<feature type="transmembrane region" description="Helical" evidence="6">
    <location>
        <begin position="343"/>
        <end position="365"/>
    </location>
</feature>
<evidence type="ECO:0000313" key="7">
    <source>
        <dbReference type="EMBL" id="TFD93183.1"/>
    </source>
</evidence>
<feature type="transmembrane region" description="Helical" evidence="6">
    <location>
        <begin position="12"/>
        <end position="31"/>
    </location>
</feature>
<dbReference type="InterPro" id="IPR050833">
    <property type="entry name" value="Poly_Biosynth_Transport"/>
</dbReference>
<reference evidence="7 8" key="1">
    <citation type="submission" date="2019-03" db="EMBL/GenBank/DDBJ databases">
        <title>San Antonio Military Medical Center submission to MRSN (WRAIR), pending publication.</title>
        <authorList>
            <person name="Blyth D.M."/>
            <person name="Mccarthy S.L."/>
            <person name="Schall S.E."/>
            <person name="Stam J.A."/>
            <person name="Ong A.C."/>
            <person name="Mcgann P.T."/>
        </authorList>
    </citation>
    <scope>NUCLEOTIDE SEQUENCE [LARGE SCALE GENOMIC DNA]</scope>
    <source>
        <strain evidence="7 8">MRSN571793</strain>
    </source>
</reference>
<proteinExistence type="predicted"/>
<keyword evidence="8" id="KW-1185">Reference proteome</keyword>
<evidence type="ECO:0000256" key="2">
    <source>
        <dbReference type="ARBA" id="ARBA00022475"/>
    </source>
</evidence>
<dbReference type="PANTHER" id="PTHR30250">
    <property type="entry name" value="PST FAMILY PREDICTED COLANIC ACID TRANSPORTER"/>
    <property type="match status" value="1"/>
</dbReference>
<accession>A0A4Y8KZN0</accession>
<dbReference type="OrthoDB" id="5365632at2"/>
<dbReference type="EMBL" id="SOML01000013">
    <property type="protein sequence ID" value="TFD93183.1"/>
    <property type="molecule type" value="Genomic_DNA"/>
</dbReference>
<feature type="transmembrane region" description="Helical" evidence="6">
    <location>
        <begin position="468"/>
        <end position="488"/>
    </location>
</feature>
<feature type="transmembrane region" description="Helical" evidence="6">
    <location>
        <begin position="435"/>
        <end position="456"/>
    </location>
</feature>
<keyword evidence="5 6" id="KW-0472">Membrane</keyword>
<feature type="transmembrane region" description="Helical" evidence="6">
    <location>
        <begin position="87"/>
        <end position="113"/>
    </location>
</feature>
<protein>
    <submittedName>
        <fullName evidence="7">Lipopolysaccharide biosynthesis protein</fullName>
    </submittedName>
</protein>
<dbReference type="GO" id="GO:0005886">
    <property type="term" value="C:plasma membrane"/>
    <property type="evidence" value="ECO:0007669"/>
    <property type="project" value="UniProtKB-SubCell"/>
</dbReference>
<feature type="transmembrane region" description="Helical" evidence="6">
    <location>
        <begin position="159"/>
        <end position="180"/>
    </location>
</feature>
<feature type="transmembrane region" description="Helical" evidence="6">
    <location>
        <begin position="129"/>
        <end position="147"/>
    </location>
</feature>
<dbReference type="Proteomes" id="UP000297861">
    <property type="component" value="Unassembled WGS sequence"/>
</dbReference>
<organism evidence="7 8">
    <name type="scientific">Dysgonomonas capnocytophagoides</name>
    <dbReference type="NCBI Taxonomy" id="45254"/>
    <lineage>
        <taxon>Bacteria</taxon>
        <taxon>Pseudomonadati</taxon>
        <taxon>Bacteroidota</taxon>
        <taxon>Bacteroidia</taxon>
        <taxon>Bacteroidales</taxon>
        <taxon>Dysgonomonadaceae</taxon>
        <taxon>Dysgonomonas</taxon>
    </lineage>
</organism>
<feature type="transmembrane region" description="Helical" evidence="6">
    <location>
        <begin position="186"/>
        <end position="209"/>
    </location>
</feature>
<evidence type="ECO:0000256" key="3">
    <source>
        <dbReference type="ARBA" id="ARBA00022692"/>
    </source>
</evidence>
<dbReference type="AlphaFoldDB" id="A0A4Y8KZN0"/>
<evidence type="ECO:0000256" key="5">
    <source>
        <dbReference type="ARBA" id="ARBA00023136"/>
    </source>
</evidence>
<keyword evidence="3 6" id="KW-0812">Transmembrane</keyword>